<protein>
    <recommendedName>
        <fullName evidence="5 18">NADH-ubiquinone oxidoreductase chain 2</fullName>
        <ecNumber evidence="4 18">7.1.1.2</ecNumber>
    </recommendedName>
</protein>
<feature type="transmembrane region" description="Helical" evidence="18">
    <location>
        <begin position="231"/>
        <end position="254"/>
    </location>
</feature>
<name>A0A7M3UZR0_9HEMI</name>
<feature type="transmembrane region" description="Helical" evidence="18">
    <location>
        <begin position="266"/>
        <end position="286"/>
    </location>
</feature>
<keyword evidence="6" id="KW-0813">Transport</keyword>
<organism evidence="20">
    <name type="scientific">Pentatoma semiannulata</name>
    <dbReference type="NCBI Taxonomy" id="286669"/>
    <lineage>
        <taxon>Eukaryota</taxon>
        <taxon>Metazoa</taxon>
        <taxon>Ecdysozoa</taxon>
        <taxon>Arthropoda</taxon>
        <taxon>Hexapoda</taxon>
        <taxon>Insecta</taxon>
        <taxon>Pterygota</taxon>
        <taxon>Neoptera</taxon>
        <taxon>Paraneoptera</taxon>
        <taxon>Hemiptera</taxon>
        <taxon>Heteroptera</taxon>
        <taxon>Panheteroptera</taxon>
        <taxon>Pentatomomorpha</taxon>
        <taxon>Pentatomoidea</taxon>
        <taxon>Pentatomidae</taxon>
        <taxon>Pentatominae</taxon>
        <taxon>Pentatoma</taxon>
    </lineage>
</organism>
<dbReference type="RefSeq" id="YP_010022273.1">
    <property type="nucleotide sequence ID" value="NC_053653.1"/>
</dbReference>
<dbReference type="GeneID" id="63360325"/>
<evidence type="ECO:0000256" key="6">
    <source>
        <dbReference type="ARBA" id="ARBA00022448"/>
    </source>
</evidence>
<evidence type="ECO:0000256" key="2">
    <source>
        <dbReference type="ARBA" id="ARBA00004448"/>
    </source>
</evidence>
<keyword evidence="11 18" id="KW-0249">Electron transport</keyword>
<evidence type="ECO:0000256" key="13">
    <source>
        <dbReference type="ARBA" id="ARBA00023027"/>
    </source>
</evidence>
<keyword evidence="12 18" id="KW-1133">Transmembrane helix</keyword>
<evidence type="ECO:0000256" key="3">
    <source>
        <dbReference type="ARBA" id="ARBA00007012"/>
    </source>
</evidence>
<evidence type="ECO:0000313" key="20">
    <source>
        <dbReference type="EMBL" id="QOL12463.1"/>
    </source>
</evidence>
<evidence type="ECO:0000256" key="12">
    <source>
        <dbReference type="ARBA" id="ARBA00022989"/>
    </source>
</evidence>
<evidence type="ECO:0000256" key="15">
    <source>
        <dbReference type="ARBA" id="ARBA00023128"/>
    </source>
</evidence>
<comment type="function">
    <text evidence="18">Core subunit of the mitochondrial membrane respiratory chain NADH dehydrogenase (Complex I) which catalyzes electron transfer from NADH through the respiratory chain, using ubiquinone as an electron acceptor. Essential for the catalytic activity and assembly of complex I.</text>
</comment>
<dbReference type="Pfam" id="PF00361">
    <property type="entry name" value="Proton_antipo_M"/>
    <property type="match status" value="1"/>
</dbReference>
<dbReference type="PANTHER" id="PTHR46552:SF1">
    <property type="entry name" value="NADH-UBIQUINONE OXIDOREDUCTASE CHAIN 2"/>
    <property type="match status" value="1"/>
</dbReference>
<keyword evidence="15 18" id="KW-0496">Mitochondrion</keyword>
<keyword evidence="16 18" id="KW-0472">Membrane</keyword>
<dbReference type="InterPro" id="IPR050175">
    <property type="entry name" value="Complex_I_Subunit_2"/>
</dbReference>
<evidence type="ECO:0000256" key="10">
    <source>
        <dbReference type="ARBA" id="ARBA00022967"/>
    </source>
</evidence>
<dbReference type="InterPro" id="IPR003917">
    <property type="entry name" value="NADH_UbQ_OxRdtase_chain2"/>
</dbReference>
<sequence length="328" mass="38202">MKKSSLMFSTILIISTMVTLSSNNWISMWMGLELNMMSFIPLILNKINKSSSEAAMIYFLIQSMSSMMMLMMVLINMYNYVLSMNMINSIINISLLIKLGAAPFHMWMPEILSKMEWMKCSILMTWQKIAPLMMINNMNNSGLIIYMSIIWSVSIGSLGGINQTSLRKMMGYSSISHLGWMLAINKAMNLWIIYLIIYSVMIVLMCWLFLDYKMYFINQVSMMNMNNTEKISLFTMMLSMGGLPPFIGFLPKWITIQSMINEKEFLCIFIMIMFSLIILMYYLRVMTNMYMSFNSSVKWITFHKNKTLTLTIFLINMSLPLIMIVDIM</sequence>
<comment type="subcellular location">
    <subcellularLocation>
        <location evidence="2 18">Mitochondrion inner membrane</location>
        <topology evidence="2 18">Multi-pass membrane protein</topology>
    </subcellularLocation>
</comment>
<gene>
    <name evidence="20" type="primary">ND2</name>
</gene>
<dbReference type="GO" id="GO:0008137">
    <property type="term" value="F:NADH dehydrogenase (ubiquinone) activity"/>
    <property type="evidence" value="ECO:0007669"/>
    <property type="project" value="UniProtKB-EC"/>
</dbReference>
<evidence type="ECO:0000256" key="9">
    <source>
        <dbReference type="ARBA" id="ARBA00022792"/>
    </source>
</evidence>
<evidence type="ECO:0000256" key="5">
    <source>
        <dbReference type="ARBA" id="ARBA00021008"/>
    </source>
</evidence>
<keyword evidence="8 18" id="KW-0812">Transmembrane</keyword>
<evidence type="ECO:0000256" key="1">
    <source>
        <dbReference type="ARBA" id="ARBA00003257"/>
    </source>
</evidence>
<feature type="transmembrane region" description="Helical" evidence="18">
    <location>
        <begin position="56"/>
        <end position="78"/>
    </location>
</feature>
<dbReference type="EC" id="7.1.1.2" evidence="4 18"/>
<evidence type="ECO:0000259" key="19">
    <source>
        <dbReference type="Pfam" id="PF00361"/>
    </source>
</evidence>
<accession>A0A7M3UZR0</accession>
<dbReference type="GO" id="GO:0005743">
    <property type="term" value="C:mitochondrial inner membrane"/>
    <property type="evidence" value="ECO:0007669"/>
    <property type="project" value="UniProtKB-SubCell"/>
</dbReference>
<dbReference type="InterPro" id="IPR001750">
    <property type="entry name" value="ND/Mrp_TM"/>
</dbReference>
<comment type="catalytic activity">
    <reaction evidence="17 18">
        <text>a ubiquinone + NADH + 5 H(+)(in) = a ubiquinol + NAD(+) + 4 H(+)(out)</text>
        <dbReference type="Rhea" id="RHEA:29091"/>
        <dbReference type="Rhea" id="RHEA-COMP:9565"/>
        <dbReference type="Rhea" id="RHEA-COMP:9566"/>
        <dbReference type="ChEBI" id="CHEBI:15378"/>
        <dbReference type="ChEBI" id="CHEBI:16389"/>
        <dbReference type="ChEBI" id="CHEBI:17976"/>
        <dbReference type="ChEBI" id="CHEBI:57540"/>
        <dbReference type="ChEBI" id="CHEBI:57945"/>
        <dbReference type="EC" id="7.1.1.2"/>
    </reaction>
</comment>
<dbReference type="PRINTS" id="PR01436">
    <property type="entry name" value="NADHDHGNASE2"/>
</dbReference>
<keyword evidence="10 18" id="KW-1278">Translocase</keyword>
<proteinExistence type="inferred from homology"/>
<geneLocation type="mitochondrion" evidence="20"/>
<evidence type="ECO:0000256" key="17">
    <source>
        <dbReference type="ARBA" id="ARBA00049551"/>
    </source>
</evidence>
<evidence type="ECO:0000256" key="4">
    <source>
        <dbReference type="ARBA" id="ARBA00012944"/>
    </source>
</evidence>
<evidence type="ECO:0000256" key="8">
    <source>
        <dbReference type="ARBA" id="ARBA00022692"/>
    </source>
</evidence>
<keyword evidence="9 18" id="KW-0999">Mitochondrion inner membrane</keyword>
<keyword evidence="7 18" id="KW-0679">Respiratory chain</keyword>
<dbReference type="AlphaFoldDB" id="A0A7M3UZR0"/>
<keyword evidence="14 18" id="KW-0830">Ubiquinone</keyword>
<dbReference type="EMBL" id="MT985377">
    <property type="protein sequence ID" value="QOL12463.1"/>
    <property type="molecule type" value="Genomic_DNA"/>
</dbReference>
<comment type="similarity">
    <text evidence="3 18">Belongs to the complex I subunit 2 family.</text>
</comment>
<feature type="transmembrane region" description="Helical" evidence="18">
    <location>
        <begin position="307"/>
        <end position="325"/>
    </location>
</feature>
<evidence type="ECO:0000256" key="11">
    <source>
        <dbReference type="ARBA" id="ARBA00022982"/>
    </source>
</evidence>
<dbReference type="GO" id="GO:0006120">
    <property type="term" value="P:mitochondrial electron transport, NADH to ubiquinone"/>
    <property type="evidence" value="ECO:0007669"/>
    <property type="project" value="InterPro"/>
</dbReference>
<dbReference type="PANTHER" id="PTHR46552">
    <property type="entry name" value="NADH-UBIQUINONE OXIDOREDUCTASE CHAIN 2"/>
    <property type="match status" value="1"/>
</dbReference>
<keyword evidence="13 18" id="KW-0520">NAD</keyword>
<feature type="transmembrane region" description="Helical" evidence="18">
    <location>
        <begin position="191"/>
        <end position="210"/>
    </location>
</feature>
<dbReference type="CTD" id="4536"/>
<comment type="function">
    <text evidence="1">Core subunit of the mitochondrial membrane respiratory chain NADH dehydrogenase (Complex I) that is believed to belong to the minimal assembly required for catalysis. Complex I functions in the transfer of electrons from NADH to the respiratory chain. The immediate electron acceptor for the enzyme is believed to be ubiquinone.</text>
</comment>
<feature type="transmembrane region" description="Helical" evidence="18">
    <location>
        <begin position="143"/>
        <end position="161"/>
    </location>
</feature>
<evidence type="ECO:0000256" key="14">
    <source>
        <dbReference type="ARBA" id="ARBA00023075"/>
    </source>
</evidence>
<evidence type="ECO:0000256" key="16">
    <source>
        <dbReference type="ARBA" id="ARBA00023136"/>
    </source>
</evidence>
<reference evidence="20" key="1">
    <citation type="submission" date="2020-09" db="EMBL/GenBank/DDBJ databases">
        <title>Characterization of the complete mitochondrial genome of Pentatoma semiannulata (Hemiptera: Pentatomidae).</title>
        <authorList>
            <person name="Wang J."/>
            <person name="Ji Y."/>
            <person name="Li H."/>
            <person name="Song F."/>
            <person name="Zhang L."/>
            <person name="Wang M."/>
        </authorList>
    </citation>
    <scope>NUCLEOTIDE SEQUENCE</scope>
</reference>
<evidence type="ECO:0000256" key="18">
    <source>
        <dbReference type="RuleBase" id="RU003403"/>
    </source>
</evidence>
<evidence type="ECO:0000256" key="7">
    <source>
        <dbReference type="ARBA" id="ARBA00022660"/>
    </source>
</evidence>
<feature type="domain" description="NADH:quinone oxidoreductase/Mrp antiporter transmembrane" evidence="19">
    <location>
        <begin position="22"/>
        <end position="275"/>
    </location>
</feature>